<proteinExistence type="predicted"/>
<reference evidence="1 2" key="1">
    <citation type="submission" date="2022-05" db="EMBL/GenBank/DDBJ databases">
        <title>Novel Pseudomonas spp. Isolated from a Rainbow Trout Aquaculture Facility.</title>
        <authorList>
            <person name="Testerman T."/>
            <person name="Graf J."/>
        </authorList>
    </citation>
    <scope>NUCLEOTIDE SEQUENCE [LARGE SCALE GENOMIC DNA]</scope>
    <source>
        <strain evidence="1 2">ID681</strain>
    </source>
</reference>
<comment type="caution">
    <text evidence="1">The sequence shown here is derived from an EMBL/GenBank/DDBJ whole genome shotgun (WGS) entry which is preliminary data.</text>
</comment>
<dbReference type="EMBL" id="JAMDGY010000076">
    <property type="protein sequence ID" value="MDD0993045.1"/>
    <property type="molecule type" value="Genomic_DNA"/>
</dbReference>
<organism evidence="1 2">
    <name type="scientific">Pseudomonas fontis</name>
    <dbReference type="NCBI Taxonomy" id="2942633"/>
    <lineage>
        <taxon>Bacteria</taxon>
        <taxon>Pseudomonadati</taxon>
        <taxon>Pseudomonadota</taxon>
        <taxon>Gammaproteobacteria</taxon>
        <taxon>Pseudomonadales</taxon>
        <taxon>Pseudomonadaceae</taxon>
        <taxon>Pseudomonas</taxon>
    </lineage>
</organism>
<keyword evidence="2" id="KW-1185">Reference proteome</keyword>
<sequence>MRGEWMHPPYRIELTAIDQLQASEEIDEKHARQLARNISAQQAWRIPLPIECGTGLIMDGNHRLFAARLLGLSHLPCVLLSYDDPRVSVQHWHNGLAFDPGLLQGMLGTGRLLPYKTTRHAFAPALPPINIALADLRQADSQRRWQG</sequence>
<gene>
    <name evidence="1" type="ORF">M5G11_21165</name>
</gene>
<evidence type="ECO:0000313" key="2">
    <source>
        <dbReference type="Proteomes" id="UP001148203"/>
    </source>
</evidence>
<dbReference type="RefSeq" id="WP_273925347.1">
    <property type="nucleotide sequence ID" value="NZ_JAMDGY010000076.1"/>
</dbReference>
<dbReference type="CDD" id="cd16400">
    <property type="entry name" value="ParB_Srx_like_nuclease"/>
    <property type="match status" value="1"/>
</dbReference>
<dbReference type="SUPFAM" id="SSF110849">
    <property type="entry name" value="ParB/Sulfiredoxin"/>
    <property type="match status" value="1"/>
</dbReference>
<evidence type="ECO:0000313" key="1">
    <source>
        <dbReference type="EMBL" id="MDD0993045.1"/>
    </source>
</evidence>
<name>A0ABT5NXW1_9PSED</name>
<dbReference type="Gene3D" id="3.90.1530.10">
    <property type="entry name" value="Conserved hypothetical protein from pyrococcus furiosus pfu- 392566-001, ParB domain"/>
    <property type="match status" value="1"/>
</dbReference>
<dbReference type="InterPro" id="IPR036086">
    <property type="entry name" value="ParB/Sulfiredoxin_sf"/>
</dbReference>
<dbReference type="Proteomes" id="UP001148203">
    <property type="component" value="Unassembled WGS sequence"/>
</dbReference>
<accession>A0ABT5NXW1</accession>
<protein>
    <submittedName>
        <fullName evidence="1">Transcriptional regulator</fullName>
    </submittedName>
</protein>